<accession>A0A315Z0M7</accession>
<sequence>MNKTSFGLPKKREEVIGLLQKAYTDNDLEETEYEDRLQKAYEASCLEDLEKVIHDFPNRHTVFATQSAPHFSAPKTAARNANLPDTKTPQHMTAILGEQKLNVRKSYFTPLNVLTVLGEHRLNCQDMVPKANLIPFSVKTVLGDTRIDLRNPQFHGKTIHIAITNLLGETKILVPKGAVIQNMTNTILGDYSEKHKNNSNLIKKIYKSITNEPEIPQEELQGVEFTVVLRGTCLLGNVSVAYY</sequence>
<comment type="caution">
    <text evidence="3">The sequence shown here is derived from an EMBL/GenBank/DDBJ whole genome shotgun (WGS) entry which is preliminary data.</text>
</comment>
<dbReference type="PANTHER" id="PTHR40763:SF5">
    <property type="entry name" value="MEMBRANE PROTEIN"/>
    <property type="match status" value="1"/>
</dbReference>
<dbReference type="EMBL" id="QGDO01000009">
    <property type="protein sequence ID" value="PWJ36112.1"/>
    <property type="molecule type" value="Genomic_DNA"/>
</dbReference>
<name>A0A315Z0M7_SEDFL</name>
<dbReference type="Proteomes" id="UP000245535">
    <property type="component" value="Unassembled WGS sequence"/>
</dbReference>
<proteinExistence type="predicted"/>
<evidence type="ECO:0000259" key="1">
    <source>
        <dbReference type="Pfam" id="PF08044"/>
    </source>
</evidence>
<gene>
    <name evidence="3" type="ORF">BC781_109128</name>
</gene>
<keyword evidence="4" id="KW-1185">Reference proteome</keyword>
<feature type="domain" description="Cell wall-active antibiotics response LiaF-like C-terminal" evidence="2">
    <location>
        <begin position="136"/>
        <end position="211"/>
    </location>
</feature>
<dbReference type="InterPro" id="IPR024425">
    <property type="entry name" value="LiaF-like_C"/>
</dbReference>
<dbReference type="AlphaFoldDB" id="A0A315Z0M7"/>
<evidence type="ECO:0000259" key="2">
    <source>
        <dbReference type="Pfam" id="PF09922"/>
    </source>
</evidence>
<reference evidence="3 4" key="1">
    <citation type="submission" date="2018-03" db="EMBL/GenBank/DDBJ databases">
        <title>Genomic Encyclopedia of Archaeal and Bacterial Type Strains, Phase II (KMG-II): from individual species to whole genera.</title>
        <authorList>
            <person name="Goeker M."/>
        </authorList>
    </citation>
    <scope>NUCLEOTIDE SEQUENCE [LARGE SCALE GENOMIC DNA]</scope>
    <source>
        <strain evidence="3 4">DSM 28229</strain>
    </source>
</reference>
<dbReference type="Pfam" id="PF08044">
    <property type="entry name" value="DUF1707"/>
    <property type="match status" value="1"/>
</dbReference>
<protein>
    <submittedName>
        <fullName evidence="3">Uncharacterized protein DUF1707</fullName>
    </submittedName>
</protein>
<dbReference type="PANTHER" id="PTHR40763">
    <property type="entry name" value="MEMBRANE PROTEIN-RELATED"/>
    <property type="match status" value="1"/>
</dbReference>
<evidence type="ECO:0000313" key="3">
    <source>
        <dbReference type="EMBL" id="PWJ36112.1"/>
    </source>
</evidence>
<evidence type="ECO:0000313" key="4">
    <source>
        <dbReference type="Proteomes" id="UP000245535"/>
    </source>
</evidence>
<organism evidence="3 4">
    <name type="scientific">Sediminitomix flava</name>
    <dbReference type="NCBI Taxonomy" id="379075"/>
    <lineage>
        <taxon>Bacteria</taxon>
        <taxon>Pseudomonadati</taxon>
        <taxon>Bacteroidota</taxon>
        <taxon>Cytophagia</taxon>
        <taxon>Cytophagales</taxon>
        <taxon>Flammeovirgaceae</taxon>
        <taxon>Sediminitomix</taxon>
    </lineage>
</organism>
<dbReference type="InterPro" id="IPR012551">
    <property type="entry name" value="DUF1707_SHOCT-like"/>
</dbReference>
<feature type="domain" description="DUF1707" evidence="1">
    <location>
        <begin position="12"/>
        <end position="57"/>
    </location>
</feature>
<dbReference type="Pfam" id="PF09922">
    <property type="entry name" value="LiaF-like_C"/>
    <property type="match status" value="1"/>
</dbReference>